<sequence length="146" mass="16203">MADVSANTGREGCQCLIQILSAPQIAVIYDEKYEYEASYGWQGCKSYDVDRPPFCEPHSKLKLNDDPDFCTSEWCYVNKSACTTAAYKPSAFFDDGVFYSYETCNSTDTFTKCYDNGACKELVHSIYAGAICESGRGQRCGSNSLT</sequence>
<dbReference type="GeneID" id="17273112"/>
<keyword evidence="2" id="KW-1185">Reference proteome</keyword>
<name>A0A0D3JVN3_EMIH1</name>
<dbReference type="PaxDb" id="2903-EOD27568"/>
<protein>
    <submittedName>
        <fullName evidence="1">Uncharacterized protein</fullName>
    </submittedName>
</protein>
<organism evidence="1 2">
    <name type="scientific">Emiliania huxleyi (strain CCMP1516)</name>
    <dbReference type="NCBI Taxonomy" id="280463"/>
    <lineage>
        <taxon>Eukaryota</taxon>
        <taxon>Haptista</taxon>
        <taxon>Haptophyta</taxon>
        <taxon>Prymnesiophyceae</taxon>
        <taxon>Isochrysidales</taxon>
        <taxon>Noelaerhabdaceae</taxon>
        <taxon>Emiliania</taxon>
    </lineage>
</organism>
<dbReference type="RefSeq" id="XP_005779997.1">
    <property type="nucleotide sequence ID" value="XM_005779940.1"/>
</dbReference>
<proteinExistence type="predicted"/>
<dbReference type="KEGG" id="ehx:EMIHUDRAFT_366539"/>
<reference evidence="1" key="2">
    <citation type="submission" date="2024-10" db="UniProtKB">
        <authorList>
            <consortium name="EnsemblProtists"/>
        </authorList>
    </citation>
    <scope>IDENTIFICATION</scope>
</reference>
<dbReference type="HOGENOM" id="CLU_1780920_0_0_1"/>
<dbReference type="EnsemblProtists" id="EOD27568">
    <property type="protein sequence ID" value="EOD27568"/>
    <property type="gene ID" value="EMIHUDRAFT_366539"/>
</dbReference>
<evidence type="ECO:0000313" key="1">
    <source>
        <dbReference type="EnsemblProtists" id="EOD27568"/>
    </source>
</evidence>
<reference evidence="2" key="1">
    <citation type="journal article" date="2013" name="Nature">
        <title>Pan genome of the phytoplankton Emiliania underpins its global distribution.</title>
        <authorList>
            <person name="Read B.A."/>
            <person name="Kegel J."/>
            <person name="Klute M.J."/>
            <person name="Kuo A."/>
            <person name="Lefebvre S.C."/>
            <person name="Maumus F."/>
            <person name="Mayer C."/>
            <person name="Miller J."/>
            <person name="Monier A."/>
            <person name="Salamov A."/>
            <person name="Young J."/>
            <person name="Aguilar M."/>
            <person name="Claverie J.M."/>
            <person name="Frickenhaus S."/>
            <person name="Gonzalez K."/>
            <person name="Herman E.K."/>
            <person name="Lin Y.C."/>
            <person name="Napier J."/>
            <person name="Ogata H."/>
            <person name="Sarno A.F."/>
            <person name="Shmutz J."/>
            <person name="Schroeder D."/>
            <person name="de Vargas C."/>
            <person name="Verret F."/>
            <person name="von Dassow P."/>
            <person name="Valentin K."/>
            <person name="Van de Peer Y."/>
            <person name="Wheeler G."/>
            <person name="Dacks J.B."/>
            <person name="Delwiche C.F."/>
            <person name="Dyhrman S.T."/>
            <person name="Glockner G."/>
            <person name="John U."/>
            <person name="Richards T."/>
            <person name="Worden A.Z."/>
            <person name="Zhang X."/>
            <person name="Grigoriev I.V."/>
            <person name="Allen A.E."/>
            <person name="Bidle K."/>
            <person name="Borodovsky M."/>
            <person name="Bowler C."/>
            <person name="Brownlee C."/>
            <person name="Cock J.M."/>
            <person name="Elias M."/>
            <person name="Gladyshev V.N."/>
            <person name="Groth M."/>
            <person name="Guda C."/>
            <person name="Hadaegh A."/>
            <person name="Iglesias-Rodriguez M.D."/>
            <person name="Jenkins J."/>
            <person name="Jones B.M."/>
            <person name="Lawson T."/>
            <person name="Leese F."/>
            <person name="Lindquist E."/>
            <person name="Lobanov A."/>
            <person name="Lomsadze A."/>
            <person name="Malik S.B."/>
            <person name="Marsh M.E."/>
            <person name="Mackinder L."/>
            <person name="Mock T."/>
            <person name="Mueller-Roeber B."/>
            <person name="Pagarete A."/>
            <person name="Parker M."/>
            <person name="Probert I."/>
            <person name="Quesneville H."/>
            <person name="Raines C."/>
            <person name="Rensing S.A."/>
            <person name="Riano-Pachon D.M."/>
            <person name="Richier S."/>
            <person name="Rokitta S."/>
            <person name="Shiraiwa Y."/>
            <person name="Soanes D.M."/>
            <person name="van der Giezen M."/>
            <person name="Wahlund T.M."/>
            <person name="Williams B."/>
            <person name="Wilson W."/>
            <person name="Wolfe G."/>
            <person name="Wurch L.L."/>
        </authorList>
    </citation>
    <scope>NUCLEOTIDE SEQUENCE</scope>
</reference>
<dbReference type="Proteomes" id="UP000013827">
    <property type="component" value="Unassembled WGS sequence"/>
</dbReference>
<evidence type="ECO:0000313" key="2">
    <source>
        <dbReference type="Proteomes" id="UP000013827"/>
    </source>
</evidence>
<dbReference type="AlphaFoldDB" id="A0A0D3JVN3"/>
<accession>A0A0D3JVN3</accession>